<gene>
    <name evidence="2" type="ORF">EGD98_01615</name>
</gene>
<comment type="caution">
    <text evidence="2">The sequence shown here is derived from an EMBL/GenBank/DDBJ whole genome shotgun (WGS) entry which is preliminary data.</text>
</comment>
<proteinExistence type="predicted"/>
<dbReference type="Proteomes" id="UP000783863">
    <property type="component" value="Unassembled WGS sequence"/>
</dbReference>
<feature type="transmembrane region" description="Helical" evidence="1">
    <location>
        <begin position="12"/>
        <end position="35"/>
    </location>
</feature>
<evidence type="ECO:0000313" key="2">
    <source>
        <dbReference type="EMBL" id="MBX0302361.1"/>
    </source>
</evidence>
<keyword evidence="1" id="KW-0812">Transmembrane</keyword>
<keyword evidence="1" id="KW-0472">Membrane</keyword>
<dbReference type="EMBL" id="RKLQ01000001">
    <property type="protein sequence ID" value="MBX0302361.1"/>
    <property type="molecule type" value="Genomic_DNA"/>
</dbReference>
<dbReference type="AlphaFoldDB" id="A0A8J7YI80"/>
<dbReference type="RefSeq" id="WP_220586600.1">
    <property type="nucleotide sequence ID" value="NZ_RKLQ01000001.1"/>
</dbReference>
<evidence type="ECO:0000256" key="1">
    <source>
        <dbReference type="SAM" id="Phobius"/>
    </source>
</evidence>
<organism evidence="2 3">
    <name type="scientific">Haloarcula salinisoli</name>
    <dbReference type="NCBI Taxonomy" id="2487746"/>
    <lineage>
        <taxon>Archaea</taxon>
        <taxon>Methanobacteriati</taxon>
        <taxon>Methanobacteriota</taxon>
        <taxon>Stenosarchaea group</taxon>
        <taxon>Halobacteria</taxon>
        <taxon>Halobacteriales</taxon>
        <taxon>Haloarculaceae</taxon>
        <taxon>Haloarcula</taxon>
    </lineage>
</organism>
<protein>
    <submittedName>
        <fullName evidence="2">Uncharacterized protein</fullName>
    </submittedName>
</protein>
<keyword evidence="1" id="KW-1133">Transmembrane helix</keyword>
<name>A0A8J7YI80_9EURY</name>
<reference evidence="2" key="1">
    <citation type="submission" date="2021-06" db="EMBL/GenBank/DDBJ databases">
        <title>Halomicroarcula sp. F24A a new haloarchaeum isolated from saline soil.</title>
        <authorList>
            <person name="Duran-Viseras A."/>
            <person name="Sanchez-Porro C."/>
            <person name="Ventosa A."/>
        </authorList>
    </citation>
    <scope>NUCLEOTIDE SEQUENCE</scope>
    <source>
        <strain evidence="2">F24A</strain>
    </source>
</reference>
<keyword evidence="3" id="KW-1185">Reference proteome</keyword>
<evidence type="ECO:0000313" key="3">
    <source>
        <dbReference type="Proteomes" id="UP000783863"/>
    </source>
</evidence>
<accession>A0A8J7YI80</accession>
<sequence>MSTETPETKEEFAGEMAVLVLGLLVCLPVGIYYYFANKEERQVCPECRETADMAASSCPNCSNEL</sequence>